<evidence type="ECO:0000256" key="3">
    <source>
        <dbReference type="ARBA" id="ARBA00022596"/>
    </source>
</evidence>
<dbReference type="GO" id="GO:0006457">
    <property type="term" value="P:protein folding"/>
    <property type="evidence" value="ECO:0007669"/>
    <property type="project" value="InterPro"/>
</dbReference>
<dbReference type="EMBL" id="FXTB01000001">
    <property type="protein sequence ID" value="SMO33255.1"/>
    <property type="molecule type" value="Genomic_DNA"/>
</dbReference>
<dbReference type="InterPro" id="IPR036118">
    <property type="entry name" value="UreE_N_sf"/>
</dbReference>
<dbReference type="OrthoDB" id="9810882at2"/>
<evidence type="ECO:0000313" key="8">
    <source>
        <dbReference type="Proteomes" id="UP000319040"/>
    </source>
</evidence>
<dbReference type="Pfam" id="PF05194">
    <property type="entry name" value="UreE_C"/>
    <property type="match status" value="1"/>
</dbReference>
<dbReference type="GO" id="GO:0019627">
    <property type="term" value="P:urea metabolic process"/>
    <property type="evidence" value="ECO:0007669"/>
    <property type="project" value="InterPro"/>
</dbReference>
<dbReference type="GO" id="GO:0016151">
    <property type="term" value="F:nickel cation binding"/>
    <property type="evidence" value="ECO:0007669"/>
    <property type="project" value="UniProtKB-UniRule"/>
</dbReference>
<gene>
    <name evidence="5" type="primary">ureE</name>
    <name evidence="7" type="ORF">SAMN06265379_10185</name>
</gene>
<comment type="similarity">
    <text evidence="5">Belongs to the UreE family.</text>
</comment>
<dbReference type="SMART" id="SM00988">
    <property type="entry name" value="UreE_N"/>
    <property type="match status" value="1"/>
</dbReference>
<name>A0A521AEK7_SACCC</name>
<reference evidence="7 8" key="1">
    <citation type="submission" date="2017-05" db="EMBL/GenBank/DDBJ databases">
        <authorList>
            <person name="Varghese N."/>
            <person name="Submissions S."/>
        </authorList>
    </citation>
    <scope>NUCLEOTIDE SEQUENCE [LARGE SCALE GENOMIC DNA]</scope>
    <source>
        <strain evidence="7 8">DSM 27040</strain>
    </source>
</reference>
<dbReference type="InterPro" id="IPR004029">
    <property type="entry name" value="UreE_N"/>
</dbReference>
<dbReference type="CDD" id="cd00571">
    <property type="entry name" value="UreE"/>
    <property type="match status" value="1"/>
</dbReference>
<dbReference type="Pfam" id="PF02814">
    <property type="entry name" value="UreE_N"/>
    <property type="match status" value="1"/>
</dbReference>
<keyword evidence="2 5" id="KW-0963">Cytoplasm</keyword>
<protein>
    <recommendedName>
        <fullName evidence="5">Urease accessory protein UreE</fullName>
    </recommendedName>
</protein>
<dbReference type="PIRSF" id="PIRSF036402">
    <property type="entry name" value="Ureas_acces_UreE"/>
    <property type="match status" value="1"/>
</dbReference>
<evidence type="ECO:0000259" key="6">
    <source>
        <dbReference type="SMART" id="SM00988"/>
    </source>
</evidence>
<keyword evidence="8" id="KW-1185">Reference proteome</keyword>
<evidence type="ECO:0000256" key="5">
    <source>
        <dbReference type="HAMAP-Rule" id="MF_00822"/>
    </source>
</evidence>
<dbReference type="InterPro" id="IPR007864">
    <property type="entry name" value="UreE_C_dom"/>
</dbReference>
<dbReference type="GO" id="GO:0005737">
    <property type="term" value="C:cytoplasm"/>
    <property type="evidence" value="ECO:0007669"/>
    <property type="project" value="UniProtKB-SubCell"/>
</dbReference>
<feature type="domain" description="UreE urease accessory N-terminal" evidence="6">
    <location>
        <begin position="6"/>
        <end position="72"/>
    </location>
</feature>
<keyword evidence="3 5" id="KW-0533">Nickel</keyword>
<organism evidence="7 8">
    <name type="scientific">Saccharicrinis carchari</name>
    <dbReference type="NCBI Taxonomy" id="1168039"/>
    <lineage>
        <taxon>Bacteria</taxon>
        <taxon>Pseudomonadati</taxon>
        <taxon>Bacteroidota</taxon>
        <taxon>Bacteroidia</taxon>
        <taxon>Marinilabiliales</taxon>
        <taxon>Marinilabiliaceae</taxon>
        <taxon>Saccharicrinis</taxon>
    </lineage>
</organism>
<dbReference type="GO" id="GO:0051082">
    <property type="term" value="F:unfolded protein binding"/>
    <property type="evidence" value="ECO:0007669"/>
    <property type="project" value="UniProtKB-UniRule"/>
</dbReference>
<accession>A0A521AEK7</accession>
<evidence type="ECO:0000256" key="1">
    <source>
        <dbReference type="ARBA" id="ARBA00004496"/>
    </source>
</evidence>
<evidence type="ECO:0000313" key="7">
    <source>
        <dbReference type="EMBL" id="SMO33255.1"/>
    </source>
</evidence>
<dbReference type="Gene3D" id="2.60.260.20">
    <property type="entry name" value="Urease metallochaperone UreE, N-terminal domain"/>
    <property type="match status" value="1"/>
</dbReference>
<dbReference type="AlphaFoldDB" id="A0A521AEK7"/>
<evidence type="ECO:0000256" key="4">
    <source>
        <dbReference type="ARBA" id="ARBA00023186"/>
    </source>
</evidence>
<evidence type="ECO:0000256" key="2">
    <source>
        <dbReference type="ARBA" id="ARBA00022490"/>
    </source>
</evidence>
<dbReference type="RefSeq" id="WP_142531507.1">
    <property type="nucleotide sequence ID" value="NZ_FXTB01000001.1"/>
</dbReference>
<comment type="subcellular location">
    <subcellularLocation>
        <location evidence="1 5">Cytoplasm</location>
    </subcellularLocation>
</comment>
<proteinExistence type="inferred from homology"/>
<keyword evidence="4 5" id="KW-0143">Chaperone</keyword>
<dbReference type="GO" id="GO:0065003">
    <property type="term" value="P:protein-containing complex assembly"/>
    <property type="evidence" value="ECO:0007669"/>
    <property type="project" value="InterPro"/>
</dbReference>
<dbReference type="Gene3D" id="3.30.70.790">
    <property type="entry name" value="UreE, C-terminal domain"/>
    <property type="match status" value="1"/>
</dbReference>
<sequence length="153" mass="17424">MIIEKIVGNIHDMASSEIGGRHIEKVSLNSADLVKRVQRVKTDHNRDMGIRLKVAQDMVDGDILFMDDVNLIIIEVKTDDILAIQPKDIREMGVIAHELGNRHMPAKFEGDEMLVQYDYLVEDLLREKGIAFKREDRKVAEAFRHTTGPHSHG</sequence>
<comment type="function">
    <text evidence="5">Involved in urease metallocenter assembly. Binds nickel. Probably functions as a nickel donor during metallocenter assembly.</text>
</comment>
<dbReference type="InterPro" id="IPR012406">
    <property type="entry name" value="UreE"/>
</dbReference>
<dbReference type="SUPFAM" id="SSF69737">
    <property type="entry name" value="Urease metallochaperone UreE, C-terminal domain"/>
    <property type="match status" value="1"/>
</dbReference>
<dbReference type="Proteomes" id="UP000319040">
    <property type="component" value="Unassembled WGS sequence"/>
</dbReference>
<dbReference type="SUPFAM" id="SSF69287">
    <property type="entry name" value="Urease metallochaperone UreE, N-terminal domain"/>
    <property type="match status" value="1"/>
</dbReference>
<dbReference type="HAMAP" id="MF_00822">
    <property type="entry name" value="UreE"/>
    <property type="match status" value="1"/>
</dbReference>